<gene>
    <name evidence="1" type="ORF">Tc00.1047053507695.30</name>
</gene>
<dbReference type="KEGG" id="tcr:507695.30"/>
<dbReference type="AlphaFoldDB" id="Q4CMD1"/>
<evidence type="ECO:0000313" key="2">
    <source>
        <dbReference type="Proteomes" id="UP000002296"/>
    </source>
</evidence>
<protein>
    <submittedName>
        <fullName evidence="1">Uncharacterized protein</fullName>
    </submittedName>
</protein>
<proteinExistence type="predicted"/>
<name>Q4CMD1_TRYCC</name>
<keyword evidence="2" id="KW-1185">Reference proteome</keyword>
<accession>Q4CMD1</accession>
<organism evidence="1 2">
    <name type="scientific">Trypanosoma cruzi (strain CL Brener)</name>
    <dbReference type="NCBI Taxonomy" id="353153"/>
    <lineage>
        <taxon>Eukaryota</taxon>
        <taxon>Discoba</taxon>
        <taxon>Euglenozoa</taxon>
        <taxon>Kinetoplastea</taxon>
        <taxon>Metakinetoplastina</taxon>
        <taxon>Trypanosomatida</taxon>
        <taxon>Trypanosomatidae</taxon>
        <taxon>Trypanosoma</taxon>
        <taxon>Schizotrypanum</taxon>
    </lineage>
</organism>
<sequence>MQCAHDAALCSAMPTHVSEKRRFDYWQLTHSPPLFRATTTTTFTDALDGWRLQQCHVYLPRLLCVVHGIGAVMCWRHLVRRALPMVICLFAGVPPLCTAVVRGCAGGGRPMASLG</sequence>
<comment type="caution">
    <text evidence="1">The sequence shown here is derived from an EMBL/GenBank/DDBJ whole genome shotgun (WGS) entry which is preliminary data.</text>
</comment>
<reference evidence="1 2" key="1">
    <citation type="journal article" date="2005" name="Science">
        <title>The genome sequence of Trypanosoma cruzi, etiologic agent of Chagas disease.</title>
        <authorList>
            <person name="El-Sayed N.M."/>
            <person name="Myler P.J."/>
            <person name="Bartholomeu D.C."/>
            <person name="Nilsson D."/>
            <person name="Aggarwal G."/>
            <person name="Tran A.N."/>
            <person name="Ghedin E."/>
            <person name="Worthey E.A."/>
            <person name="Delcher A.L."/>
            <person name="Blandin G."/>
            <person name="Westenberger S.J."/>
            <person name="Caler E."/>
            <person name="Cerqueira G.C."/>
            <person name="Branche C."/>
            <person name="Haas B."/>
            <person name="Anupama A."/>
            <person name="Arner E."/>
            <person name="Aslund L."/>
            <person name="Attipoe P."/>
            <person name="Bontempi E."/>
            <person name="Bringaud F."/>
            <person name="Burton P."/>
            <person name="Cadag E."/>
            <person name="Campbell D.A."/>
            <person name="Carrington M."/>
            <person name="Crabtree J."/>
            <person name="Darban H."/>
            <person name="da Silveira J.F."/>
            <person name="de Jong P."/>
            <person name="Edwards K."/>
            <person name="Englund P.T."/>
            <person name="Fazelina G."/>
            <person name="Feldblyum T."/>
            <person name="Ferella M."/>
            <person name="Frasch A.C."/>
            <person name="Gull K."/>
            <person name="Horn D."/>
            <person name="Hou L."/>
            <person name="Huang Y."/>
            <person name="Kindlund E."/>
            <person name="Klingbeil M."/>
            <person name="Kluge S."/>
            <person name="Koo H."/>
            <person name="Lacerda D."/>
            <person name="Levin M.J."/>
            <person name="Lorenzi H."/>
            <person name="Louie T."/>
            <person name="Machado C.R."/>
            <person name="McCulloch R."/>
            <person name="McKenna A."/>
            <person name="Mizuno Y."/>
            <person name="Mottram J.C."/>
            <person name="Nelson S."/>
            <person name="Ochaya S."/>
            <person name="Osoegawa K."/>
            <person name="Pai G."/>
            <person name="Parsons M."/>
            <person name="Pentony M."/>
            <person name="Pettersson U."/>
            <person name="Pop M."/>
            <person name="Ramirez J.L."/>
            <person name="Rinta J."/>
            <person name="Robertson L."/>
            <person name="Salzberg S.L."/>
            <person name="Sanchez D.O."/>
            <person name="Seyler A."/>
            <person name="Sharma R."/>
            <person name="Shetty J."/>
            <person name="Simpson A.J."/>
            <person name="Sisk E."/>
            <person name="Tammi M.T."/>
            <person name="Tarleton R."/>
            <person name="Teixeira S."/>
            <person name="Van Aken S."/>
            <person name="Vogt C."/>
            <person name="Ward P.N."/>
            <person name="Wickstead B."/>
            <person name="Wortman J."/>
            <person name="White O."/>
            <person name="Fraser C.M."/>
            <person name="Stuart K.D."/>
            <person name="Andersson B."/>
        </authorList>
    </citation>
    <scope>NUCLEOTIDE SEQUENCE [LARGE SCALE GENOMIC DNA]</scope>
    <source>
        <strain evidence="1 2">CL Brener</strain>
    </source>
</reference>
<dbReference type="VEuPathDB" id="TriTrypDB:TcCLB.507695.30"/>
<dbReference type="EMBL" id="AAHK01003503">
    <property type="protein sequence ID" value="EAN81433.1"/>
    <property type="molecule type" value="Genomic_DNA"/>
</dbReference>
<evidence type="ECO:0000313" key="1">
    <source>
        <dbReference type="EMBL" id="EAN81433.1"/>
    </source>
</evidence>
<dbReference type="Proteomes" id="UP000002296">
    <property type="component" value="Unassembled WGS sequence"/>
</dbReference>
<dbReference type="InParanoid" id="Q4CMD1"/>
<dbReference type="GeneID" id="3532353"/>
<dbReference type="RefSeq" id="XP_802879.1">
    <property type="nucleotide sequence ID" value="XM_797786.1"/>
</dbReference>
<dbReference type="PaxDb" id="353153-Q4CMD1"/>